<evidence type="ECO:0000313" key="3">
    <source>
        <dbReference type="EMBL" id="MRJ36097.1"/>
    </source>
</evidence>
<dbReference type="Pfam" id="PF12582">
    <property type="entry name" value="DUF3757"/>
    <property type="match status" value="1"/>
</dbReference>
<dbReference type="InterPro" id="IPR022231">
    <property type="entry name" value="DUF3757"/>
</dbReference>
<name>A0A5P1D6N4_9PSED</name>
<protein>
    <submittedName>
        <fullName evidence="3">DUF3757 domain-containing protein</fullName>
    </submittedName>
</protein>
<dbReference type="RefSeq" id="WP_153870429.1">
    <property type="nucleotide sequence ID" value="NZ_JAEKCT010000007.1"/>
</dbReference>
<dbReference type="Proteomes" id="UP000620382">
    <property type="component" value="Unassembled WGS sequence"/>
</dbReference>
<dbReference type="EMBL" id="VOIW01000001">
    <property type="protein sequence ID" value="MRJ36097.1"/>
    <property type="molecule type" value="Genomic_DNA"/>
</dbReference>
<evidence type="ECO:0000256" key="1">
    <source>
        <dbReference type="SAM" id="SignalP"/>
    </source>
</evidence>
<feature type="chain" id="PRO_5024429628" evidence="1">
    <location>
        <begin position="18"/>
        <end position="144"/>
    </location>
</feature>
<evidence type="ECO:0000313" key="5">
    <source>
        <dbReference type="Proteomes" id="UP000620382"/>
    </source>
</evidence>
<comment type="caution">
    <text evidence="3">The sequence shown here is derived from an EMBL/GenBank/DDBJ whole genome shotgun (WGS) entry which is preliminary data.</text>
</comment>
<organism evidence="3 4">
    <name type="scientific">Pseudomonas haemolytica</name>
    <dbReference type="NCBI Taxonomy" id="2600065"/>
    <lineage>
        <taxon>Bacteria</taxon>
        <taxon>Pseudomonadati</taxon>
        <taxon>Pseudomonadota</taxon>
        <taxon>Gammaproteobacteria</taxon>
        <taxon>Pseudomonadales</taxon>
        <taxon>Pseudomonadaceae</taxon>
        <taxon>Pseudomonas</taxon>
    </lineage>
</organism>
<dbReference type="Proteomes" id="UP000408764">
    <property type="component" value="Unassembled WGS sequence"/>
</dbReference>
<dbReference type="OrthoDB" id="7025982at2"/>
<reference evidence="2 5" key="2">
    <citation type="submission" date="2021-01" db="EMBL/GenBank/DDBJ databases">
        <title>Antibiotic resistance and phylogeny of Pseudomonas spp. isolated over three decades from chicken meat in the Norwegian food chain.</title>
        <authorList>
            <person name="Moen B."/>
        </authorList>
    </citation>
    <scope>NUCLEOTIDE SEQUENCE [LARGE SCALE GENOMIC DNA]</scope>
    <source>
        <strain evidence="2 5">MF6766</strain>
    </source>
</reference>
<gene>
    <name evidence="3" type="ORF">FRT59_03770</name>
    <name evidence="2" type="ORF">JJD71_22360</name>
</gene>
<keyword evidence="1" id="KW-0732">Signal</keyword>
<dbReference type="EMBL" id="JAENSR010000006">
    <property type="protein sequence ID" value="MBK3461815.1"/>
    <property type="molecule type" value="Genomic_DNA"/>
</dbReference>
<keyword evidence="5" id="KW-1185">Reference proteome</keyword>
<reference evidence="3 4" key="1">
    <citation type="submission" date="2019-08" db="EMBL/GenBank/DDBJ databases">
        <title>Pseudomonas haemolytica sp. nov. isolated from raw milk and skim milk concentrate.</title>
        <authorList>
            <person name="Hofmann K."/>
            <person name="Huptas C."/>
            <person name="Doll E."/>
            <person name="Scherer S."/>
            <person name="Wenning M."/>
        </authorList>
    </citation>
    <scope>NUCLEOTIDE SEQUENCE [LARGE SCALE GENOMIC DNA]</scope>
    <source>
        <strain evidence="3 4">DSM 108987</strain>
    </source>
</reference>
<sequence length="144" mass="16111">MFKRLMCALLLMSGVIAQVKAEQGCPYPSTVKYADQHFHAVDKGLLWQSPKVSHRDFVDRFVGAVFVPGEDQERENGYMDKCIYRTSWGSVVALRPDKGNGVINMSLTSTLHWELQAGAFGMPVYLCTDSQPDNCAFTINDKES</sequence>
<evidence type="ECO:0000313" key="2">
    <source>
        <dbReference type="EMBL" id="MBK3461815.1"/>
    </source>
</evidence>
<dbReference type="AlphaFoldDB" id="A0A5P1D6N4"/>
<proteinExistence type="predicted"/>
<accession>A0A5P1D6N4</accession>
<feature type="signal peptide" evidence="1">
    <location>
        <begin position="1"/>
        <end position="17"/>
    </location>
</feature>
<evidence type="ECO:0000313" key="4">
    <source>
        <dbReference type="Proteomes" id="UP000408764"/>
    </source>
</evidence>